<feature type="compositionally biased region" description="Basic and acidic residues" evidence="1">
    <location>
        <begin position="750"/>
        <end position="773"/>
    </location>
</feature>
<evidence type="ECO:0000256" key="1">
    <source>
        <dbReference type="SAM" id="MobiDB-lite"/>
    </source>
</evidence>
<feature type="region of interest" description="Disordered" evidence="1">
    <location>
        <begin position="192"/>
        <end position="228"/>
    </location>
</feature>
<feature type="region of interest" description="Disordered" evidence="1">
    <location>
        <begin position="491"/>
        <end position="535"/>
    </location>
</feature>
<feature type="compositionally biased region" description="Basic and acidic residues" evidence="1">
    <location>
        <begin position="370"/>
        <end position="445"/>
    </location>
</feature>
<feature type="region of interest" description="Disordered" evidence="1">
    <location>
        <begin position="645"/>
        <end position="813"/>
    </location>
</feature>
<proteinExistence type="predicted"/>
<protein>
    <recommendedName>
        <fullName evidence="3">DR1</fullName>
    </recommendedName>
</protein>
<reference evidence="2" key="1">
    <citation type="journal article" date="2018" name="J. Virol.">
        <title>Copy number heterogeneity, large origin tandem repeats, and interspecies recombination in HHV-6A and HHV-6B reference strains.</title>
        <authorList>
            <person name="Greninger A.L."/>
            <person name="Roychoudhury P."/>
            <person name="Makhsous N."/>
            <person name="Hanson D."/>
            <person name="Chase J."/>
            <person name="Krueger G."/>
            <person name="Xie H."/>
            <person name="Huang M.-L."/>
            <person name="Saunders L."/>
            <person name="Ablashi D."/>
            <person name="Koelle D.M."/>
            <person name="Cook L."/>
            <person name="Jerome K.R."/>
        </authorList>
    </citation>
    <scope>NUCLEOTIDE SEQUENCE</scope>
    <source>
        <strain evidence="2">CO2</strain>
    </source>
</reference>
<accession>A0A2L2Q9T5</accession>
<feature type="compositionally biased region" description="Basic and acidic residues" evidence="1">
    <location>
        <begin position="210"/>
        <end position="228"/>
    </location>
</feature>
<sequence>MIYCVLSTTPGTFWFPSGFDPKPYHPSADSKLLPLGLITLSACSTRVSQPTHRSGFDVTDLSLSWLTGSSPWLVILQGQGGSLFCHDVLQGRLYVLSHSVSLFLKTGLRHCEAIYRAPLWRDRPLPSLWTCRDPDKAFLPTLLARSARRGLAAFYALWRLHLGSRSELSHPVLQWERTELVLTDWRRGRPCTHLPSDSRSKRATSSGATDTRDAATEKAAGGKKEAERVGPSVAEHFARCKPLLNELCGEGGWLPFAFLSTSPHVWLILTEGGPVLAVDLNDTSVWRIADDLELLRRLGNLLLVSGLRLPLRLPSGSGEAAGEPGYDQEERRGRASTASATAATSTRGPTRPTRVTRKGRVATGGVHLPARPESEEQTHGHHGRQESSHDDQRGGSGRGHRDDGAHRHANDKTEPQQRGEHEEGKQTDSGRHEHAQESQVARRDEEGTEQGGSGRSCGGATQTYGGRGRHDSCPSIPLSVPGPDPRLWVPPPSSVIPFPSATDDARRRRAVRPPSAPAESRGGTPHVSSPSAPPVVRHPAVRCLAPLRSVRPPAVHCACPFLPLFLLLPVLLSLPVVSALSRLSLVSQISVHPPHQISGTPSETASVLRASRDVPAGALVRAGPFRNSPVRSLIGISVRAVRRQVTAARRTHGVRRRARRRRRRKRTGRTGGRTRRRRGRRHEDEMRGTRRRPSGGWSPLGLARPRYPAGSVAAPDPRSHTPPPRAPPPPPPLTISAYRPHTHPTAESGARTRAEHAREHARHRPPEVTEPVRRPGFSGSVCGRTVTRKSQRDETIDPLPLSALPEHGPHASP</sequence>
<feature type="compositionally biased region" description="Pro residues" evidence="1">
    <location>
        <begin position="720"/>
        <end position="733"/>
    </location>
</feature>
<feature type="compositionally biased region" description="Basic residues" evidence="1">
    <location>
        <begin position="649"/>
        <end position="680"/>
    </location>
</feature>
<feature type="compositionally biased region" description="Low complexity" evidence="1">
    <location>
        <begin position="525"/>
        <end position="535"/>
    </location>
</feature>
<organism evidence="2">
    <name type="scientific">Human betaherpesvirus 6A</name>
    <dbReference type="NCBI Taxonomy" id="32603"/>
    <lineage>
        <taxon>Viruses</taxon>
        <taxon>Duplodnaviria</taxon>
        <taxon>Heunggongvirae</taxon>
        <taxon>Peploviricota</taxon>
        <taxon>Herviviricetes</taxon>
        <taxon>Herpesvirales</taxon>
        <taxon>Orthoherpesviridae</taxon>
        <taxon>Betaherpesvirinae</taxon>
        <taxon>Roseolovirus</taxon>
        <taxon>Roseolovirus humanbeta6a</taxon>
    </lineage>
</organism>
<evidence type="ECO:0008006" key="3">
    <source>
        <dbReference type="Google" id="ProtNLM"/>
    </source>
</evidence>
<dbReference type="EMBL" id="MF994816">
    <property type="protein sequence ID" value="AVI07792.1"/>
    <property type="molecule type" value="Genomic_DNA"/>
</dbReference>
<feature type="compositionally biased region" description="Low complexity" evidence="1">
    <location>
        <begin position="335"/>
        <end position="353"/>
    </location>
</feature>
<evidence type="ECO:0000313" key="2">
    <source>
        <dbReference type="EMBL" id="AVI07792.1"/>
    </source>
</evidence>
<feature type="region of interest" description="Disordered" evidence="1">
    <location>
        <begin position="312"/>
        <end position="478"/>
    </location>
</feature>
<name>A0A2L2Q9T5_9BETA</name>